<proteinExistence type="predicted"/>
<keyword evidence="2" id="KW-1185">Reference proteome</keyword>
<name>A0ABN9CUI1_9NEOB</name>
<dbReference type="EMBL" id="CATNWA010012678">
    <property type="protein sequence ID" value="CAI9563864.1"/>
    <property type="molecule type" value="Genomic_DNA"/>
</dbReference>
<organism evidence="1 2">
    <name type="scientific">Staurois parvus</name>
    <dbReference type="NCBI Taxonomy" id="386267"/>
    <lineage>
        <taxon>Eukaryota</taxon>
        <taxon>Metazoa</taxon>
        <taxon>Chordata</taxon>
        <taxon>Craniata</taxon>
        <taxon>Vertebrata</taxon>
        <taxon>Euteleostomi</taxon>
        <taxon>Amphibia</taxon>
        <taxon>Batrachia</taxon>
        <taxon>Anura</taxon>
        <taxon>Neobatrachia</taxon>
        <taxon>Ranoidea</taxon>
        <taxon>Ranidae</taxon>
        <taxon>Staurois</taxon>
    </lineage>
</organism>
<dbReference type="Proteomes" id="UP001162483">
    <property type="component" value="Unassembled WGS sequence"/>
</dbReference>
<evidence type="ECO:0000313" key="1">
    <source>
        <dbReference type="EMBL" id="CAI9563864.1"/>
    </source>
</evidence>
<accession>A0ABN9CUI1</accession>
<gene>
    <name evidence="1" type="ORF">SPARVUS_LOCUS5824294</name>
</gene>
<comment type="caution">
    <text evidence="1">The sequence shown here is derived from an EMBL/GenBank/DDBJ whole genome shotgun (WGS) entry which is preliminary data.</text>
</comment>
<sequence>MCFNIRAKEANPCSAGSSLVRRELVTAEYISTLSSNQDMRYNSLEVTRGGLTIWKLGHCPRAWGQ</sequence>
<reference evidence="1" key="1">
    <citation type="submission" date="2023-05" db="EMBL/GenBank/DDBJ databases">
        <authorList>
            <person name="Stuckert A."/>
        </authorList>
    </citation>
    <scope>NUCLEOTIDE SEQUENCE</scope>
</reference>
<protein>
    <submittedName>
        <fullName evidence="1">Uncharacterized protein</fullName>
    </submittedName>
</protein>
<evidence type="ECO:0000313" key="2">
    <source>
        <dbReference type="Proteomes" id="UP001162483"/>
    </source>
</evidence>